<dbReference type="GO" id="GO:0016810">
    <property type="term" value="F:hydrolase activity, acting on carbon-nitrogen (but not peptide) bonds"/>
    <property type="evidence" value="ECO:0007669"/>
    <property type="project" value="InterPro"/>
</dbReference>
<accession>A0A6J6L179</accession>
<dbReference type="InterPro" id="IPR032466">
    <property type="entry name" value="Metal_Hydrolase"/>
</dbReference>
<evidence type="ECO:0000259" key="2">
    <source>
        <dbReference type="Pfam" id="PF01979"/>
    </source>
</evidence>
<protein>
    <submittedName>
        <fullName evidence="4">Unannotated protein</fullName>
    </submittedName>
</protein>
<evidence type="ECO:0000256" key="1">
    <source>
        <dbReference type="ARBA" id="ARBA00022801"/>
    </source>
</evidence>
<dbReference type="AlphaFoldDB" id="A0A6J6L179"/>
<dbReference type="SUPFAM" id="SSF51338">
    <property type="entry name" value="Composite domain of metallo-dependent hydrolases"/>
    <property type="match status" value="1"/>
</dbReference>
<dbReference type="InterPro" id="IPR011059">
    <property type="entry name" value="Metal-dep_hydrolase_composite"/>
</dbReference>
<keyword evidence="1" id="KW-0378">Hydrolase</keyword>
<organism evidence="4">
    <name type="scientific">freshwater metagenome</name>
    <dbReference type="NCBI Taxonomy" id="449393"/>
    <lineage>
        <taxon>unclassified sequences</taxon>
        <taxon>metagenomes</taxon>
        <taxon>ecological metagenomes</taxon>
    </lineage>
</organism>
<dbReference type="PANTHER" id="PTHR43794">
    <property type="entry name" value="AMINOHYDROLASE SSNA-RELATED"/>
    <property type="match status" value="1"/>
</dbReference>
<dbReference type="EMBL" id="CAEZUG010000010">
    <property type="protein sequence ID" value="CAB4586797.1"/>
    <property type="molecule type" value="Genomic_DNA"/>
</dbReference>
<dbReference type="Gene3D" id="3.20.20.140">
    <property type="entry name" value="Metal-dependent hydrolases"/>
    <property type="match status" value="1"/>
</dbReference>
<evidence type="ECO:0000313" key="3">
    <source>
        <dbReference type="EMBL" id="CAB4586797.1"/>
    </source>
</evidence>
<dbReference type="InterPro" id="IPR006680">
    <property type="entry name" value="Amidohydro-rel"/>
</dbReference>
<dbReference type="EMBL" id="CAEZWQ010000009">
    <property type="protein sequence ID" value="CAB4655452.1"/>
    <property type="molecule type" value="Genomic_DNA"/>
</dbReference>
<evidence type="ECO:0000313" key="4">
    <source>
        <dbReference type="EMBL" id="CAB4655452.1"/>
    </source>
</evidence>
<dbReference type="Gene3D" id="2.30.40.10">
    <property type="entry name" value="Urease, subunit C, domain 1"/>
    <property type="match status" value="1"/>
</dbReference>
<name>A0A6J6L179_9ZZZZ</name>
<dbReference type="InterPro" id="IPR050287">
    <property type="entry name" value="MTA/SAH_deaminase"/>
</dbReference>
<sequence length="488" mass="53114">MTSQMRNVDMLVRHGYVITMDAERRIISDGAIAILDRRIVEVGEDSDLSKRYLPKRTIDAGGAPVHPGLIECHMHASFQTYRGVIPDHIPEDEVFDAIELVVYNTVTDEEEYLGVLLASIEMVRNGTTCFLEAGTILEPDAAARAAQTVGIRAILGDAFIWDRPAGLAQGKETPDQGPTRIKGAIERAPRNLEEALASMGGQVRRNSDPNALVTGHIALLGLGTASEELLIEAKRQADAAGVVLNMHHAYSPADTAADQVRYGMDPLLHLANIGVLGRNVTLGHANHLTDAETEVLIELGASLAWAPGASMMWGHGSTLHGRHAELWRRGANISLGSDSANWSNVFDLFRQANLALLTAREAHQDRNYLHAEDVLEMATLGGARACGMEDRIGSLEVGKRADIVIHSLRRTELLPVTDLLRNLMYSSGSKSVDTVIIDGKVILDRGEFQHFDEQALLAQVNAGSKAMLKRMGHEVARNKRPTPGSIRK</sequence>
<dbReference type="Pfam" id="PF01979">
    <property type="entry name" value="Amidohydro_1"/>
    <property type="match status" value="1"/>
</dbReference>
<dbReference type="SUPFAM" id="SSF51556">
    <property type="entry name" value="Metallo-dependent hydrolases"/>
    <property type="match status" value="1"/>
</dbReference>
<proteinExistence type="predicted"/>
<dbReference type="PANTHER" id="PTHR43794:SF11">
    <property type="entry name" value="AMIDOHYDROLASE-RELATED DOMAIN-CONTAINING PROTEIN"/>
    <property type="match status" value="1"/>
</dbReference>
<feature type="domain" description="Amidohydrolase-related" evidence="2">
    <location>
        <begin position="66"/>
        <end position="441"/>
    </location>
</feature>
<reference evidence="4" key="1">
    <citation type="submission" date="2020-05" db="EMBL/GenBank/DDBJ databases">
        <authorList>
            <person name="Chiriac C."/>
            <person name="Salcher M."/>
            <person name="Ghai R."/>
            <person name="Kavagutti S V."/>
        </authorList>
    </citation>
    <scope>NUCLEOTIDE SEQUENCE</scope>
</reference>
<gene>
    <name evidence="3" type="ORF">UFOPK1795_00309</name>
    <name evidence="4" type="ORF">UFOPK2275_00191</name>
</gene>